<reference evidence="1" key="1">
    <citation type="submission" date="2021-06" db="EMBL/GenBank/DDBJ databases">
        <authorList>
            <person name="Kallberg Y."/>
            <person name="Tangrot J."/>
            <person name="Rosling A."/>
        </authorList>
    </citation>
    <scope>NUCLEOTIDE SEQUENCE</scope>
    <source>
        <strain evidence="1">AU212A</strain>
    </source>
</reference>
<dbReference type="EMBL" id="CAJVPM010000599">
    <property type="protein sequence ID" value="CAG8447790.1"/>
    <property type="molecule type" value="Genomic_DNA"/>
</dbReference>
<proteinExistence type="predicted"/>
<comment type="caution">
    <text evidence="1">The sequence shown here is derived from an EMBL/GenBank/DDBJ whole genome shotgun (WGS) entry which is preliminary data.</text>
</comment>
<evidence type="ECO:0000313" key="1">
    <source>
        <dbReference type="EMBL" id="CAG8447790.1"/>
    </source>
</evidence>
<keyword evidence="2" id="KW-1185">Reference proteome</keyword>
<evidence type="ECO:0000313" key="2">
    <source>
        <dbReference type="Proteomes" id="UP000789860"/>
    </source>
</evidence>
<dbReference type="Proteomes" id="UP000789860">
    <property type="component" value="Unassembled WGS sequence"/>
</dbReference>
<gene>
    <name evidence="1" type="ORF">SCALOS_LOCUS1028</name>
</gene>
<feature type="non-terminal residue" evidence="1">
    <location>
        <position position="72"/>
    </location>
</feature>
<organism evidence="1 2">
    <name type="scientific">Scutellospora calospora</name>
    <dbReference type="NCBI Taxonomy" id="85575"/>
    <lineage>
        <taxon>Eukaryota</taxon>
        <taxon>Fungi</taxon>
        <taxon>Fungi incertae sedis</taxon>
        <taxon>Mucoromycota</taxon>
        <taxon>Glomeromycotina</taxon>
        <taxon>Glomeromycetes</taxon>
        <taxon>Diversisporales</taxon>
        <taxon>Gigasporaceae</taxon>
        <taxon>Scutellospora</taxon>
    </lineage>
</organism>
<name>A0ACA9K2A8_9GLOM</name>
<accession>A0ACA9K2A8</accession>
<sequence>MRIDEDEVKRIKEKEANKGKTAIEILFQNNQPIEFPKITIEETTSSITNTILQTYQEAEVTPEAEIEDYIPQ</sequence>
<protein>
    <submittedName>
        <fullName evidence="1">9780_t:CDS:1</fullName>
    </submittedName>
</protein>